<accession>A0A7J6AJ03</accession>
<protein>
    <submittedName>
        <fullName evidence="1">Uncharacterized protein</fullName>
    </submittedName>
</protein>
<dbReference type="EMBL" id="JAAGNN010000012">
    <property type="protein sequence ID" value="KAF4081851.1"/>
    <property type="molecule type" value="Genomic_DNA"/>
</dbReference>
<evidence type="ECO:0000313" key="1">
    <source>
        <dbReference type="EMBL" id="KAF4081851.1"/>
    </source>
</evidence>
<proteinExistence type="predicted"/>
<sequence length="125" mass="12904">MGVYCAGRSTVLRSGGNGLSVTGGSEPAPASSSALLHAGPGALLLTAPAHVGVQAEGLVVFAALAGLHLSGVTPHTGRSAPRLVALALRQYTTDFLLAVRHHHGHPPSPLFCAHVLDRHQRHDLY</sequence>
<keyword evidence="2" id="KW-1185">Reference proteome</keyword>
<evidence type="ECO:0000313" key="2">
    <source>
        <dbReference type="Proteomes" id="UP000593565"/>
    </source>
</evidence>
<reference evidence="1 2" key="1">
    <citation type="submission" date="2020-02" db="EMBL/GenBank/DDBJ databases">
        <title>A chromosome-scale genome assembly of the black bullhead catfish (Ameiurus melas).</title>
        <authorList>
            <person name="Wen M."/>
            <person name="Zham M."/>
            <person name="Cabau C."/>
            <person name="Klopp C."/>
            <person name="Donnadieu C."/>
            <person name="Roques C."/>
            <person name="Bouchez O."/>
            <person name="Lampietro C."/>
            <person name="Jouanno E."/>
            <person name="Herpin A."/>
            <person name="Louis A."/>
            <person name="Berthelot C."/>
            <person name="Parey E."/>
            <person name="Roest-Crollius H."/>
            <person name="Braasch I."/>
            <person name="Postlethwait J."/>
            <person name="Robinson-Rechavi M."/>
            <person name="Echchiki A."/>
            <person name="Begum T."/>
            <person name="Montfort J."/>
            <person name="Schartl M."/>
            <person name="Bobe J."/>
            <person name="Guiguen Y."/>
        </authorList>
    </citation>
    <scope>NUCLEOTIDE SEQUENCE [LARGE SCALE GENOMIC DNA]</scope>
    <source>
        <strain evidence="1">M_S1</strain>
        <tissue evidence="1">Blood</tissue>
    </source>
</reference>
<dbReference type="Proteomes" id="UP000593565">
    <property type="component" value="Unassembled WGS sequence"/>
</dbReference>
<name>A0A7J6AJ03_AMEME</name>
<comment type="caution">
    <text evidence="1">The sequence shown here is derived from an EMBL/GenBank/DDBJ whole genome shotgun (WGS) entry which is preliminary data.</text>
</comment>
<gene>
    <name evidence="1" type="ORF">AMELA_G00145060</name>
</gene>
<dbReference type="AlphaFoldDB" id="A0A7J6AJ03"/>
<organism evidence="1 2">
    <name type="scientific">Ameiurus melas</name>
    <name type="common">Black bullhead</name>
    <name type="synonym">Silurus melas</name>
    <dbReference type="NCBI Taxonomy" id="219545"/>
    <lineage>
        <taxon>Eukaryota</taxon>
        <taxon>Metazoa</taxon>
        <taxon>Chordata</taxon>
        <taxon>Craniata</taxon>
        <taxon>Vertebrata</taxon>
        <taxon>Euteleostomi</taxon>
        <taxon>Actinopterygii</taxon>
        <taxon>Neopterygii</taxon>
        <taxon>Teleostei</taxon>
        <taxon>Ostariophysi</taxon>
        <taxon>Siluriformes</taxon>
        <taxon>Ictaluridae</taxon>
        <taxon>Ameiurus</taxon>
    </lineage>
</organism>